<dbReference type="Proteomes" id="UP000460221">
    <property type="component" value="Unassembled WGS sequence"/>
</dbReference>
<organism evidence="2 3">
    <name type="scientific">Nakamurella alba</name>
    <dbReference type="NCBI Taxonomy" id="2665158"/>
    <lineage>
        <taxon>Bacteria</taxon>
        <taxon>Bacillati</taxon>
        <taxon>Actinomycetota</taxon>
        <taxon>Actinomycetes</taxon>
        <taxon>Nakamurellales</taxon>
        <taxon>Nakamurellaceae</taxon>
        <taxon>Nakamurella</taxon>
    </lineage>
</organism>
<keyword evidence="3" id="KW-1185">Reference proteome</keyword>
<feature type="domain" description="FAD-dependent urate hydroxylase HpyO/Asp monooxygenase CreE-like FAD/NAD(P)-binding" evidence="1">
    <location>
        <begin position="10"/>
        <end position="178"/>
    </location>
</feature>
<evidence type="ECO:0000313" key="3">
    <source>
        <dbReference type="Proteomes" id="UP000460221"/>
    </source>
</evidence>
<comment type="caution">
    <text evidence="2">The sequence shown here is derived from an EMBL/GenBank/DDBJ whole genome shotgun (WGS) entry which is preliminary data.</text>
</comment>
<name>A0A7K1FR66_9ACTN</name>
<reference evidence="2 3" key="1">
    <citation type="submission" date="2019-11" db="EMBL/GenBank/DDBJ databases">
        <authorList>
            <person name="Jiang L.-Q."/>
        </authorList>
    </citation>
    <scope>NUCLEOTIDE SEQUENCE [LARGE SCALE GENOMIC DNA]</scope>
    <source>
        <strain evidence="2 3">YIM 132087</strain>
    </source>
</reference>
<dbReference type="Pfam" id="PF13454">
    <property type="entry name" value="NAD_binding_9"/>
    <property type="match status" value="1"/>
</dbReference>
<dbReference type="PANTHER" id="PTHR40254:SF1">
    <property type="entry name" value="BLR0577 PROTEIN"/>
    <property type="match status" value="1"/>
</dbReference>
<dbReference type="SUPFAM" id="SSF51905">
    <property type="entry name" value="FAD/NAD(P)-binding domain"/>
    <property type="match status" value="1"/>
</dbReference>
<sequence length="641" mass="68657">MSPEASASIVFVGGGPRTVSVLERLAANLPGFPGRPMILHVVDPHPAGGGRIWRQHQSPLLWMNSITRDVTMFTDSSVSMQGPVVPGPSLAEWIPGFGREFVGERTDLGPDDFAGRDVQSQYLGWVHRGVIAGLPGDVRVVEHLTSAVSVTDRSGAQEVALADGTVLRADIVVLAQGFLDRTATPAQADLLAGAARHGLTCIPPGYTADIDLSGLRAGEDVVVRGFGLAFIDLMVLVCEGRGGRFDRTEERLTYLPSGREPVLHVGSRRGVPYHSKLGYLRESGPTPTRYLTTPALAAHGSPVDYRTVVWPLLVKELAYAHYRELFAAHPERTSGTWDDFLQLVDRTPDVRDPGFLATAAAVVPEEEDRFDIDRIDRPLGALGRSGPVSDGELQDVLVGYIEADLVRRADAHFSQDAAVFDALLSVYMVLAEAVVSQRISPQDRVRNVEGTFHGLFSFLASGPPPQRLRELLALHRAGIVRFLGPDLQVELDEADEHSAAFVAHSPAGGAVVRARAFIDAFLPAPDVKAASDPVIRGLLASGELAAEDLRDEDGVPLGSGQLLADKHCRAIRADGTVHPRRYLLGPSVSGSAGSAGFARPGYNSPGFRQNDAVARELLGALRTPEAPVRSRVPALARQSGS</sequence>
<evidence type="ECO:0000259" key="1">
    <source>
        <dbReference type="Pfam" id="PF13454"/>
    </source>
</evidence>
<dbReference type="AlphaFoldDB" id="A0A7K1FR66"/>
<dbReference type="InterPro" id="IPR052189">
    <property type="entry name" value="L-asp_N-monooxygenase_NS-form"/>
</dbReference>
<dbReference type="EMBL" id="WLYK01000011">
    <property type="protein sequence ID" value="MTD16641.1"/>
    <property type="molecule type" value="Genomic_DNA"/>
</dbReference>
<gene>
    <name evidence="2" type="ORF">GIS00_22145</name>
</gene>
<dbReference type="PANTHER" id="PTHR40254">
    <property type="entry name" value="BLR0577 PROTEIN"/>
    <property type="match status" value="1"/>
</dbReference>
<dbReference type="InterPro" id="IPR038732">
    <property type="entry name" value="HpyO/CreE_NAD-binding"/>
</dbReference>
<dbReference type="InterPro" id="IPR036188">
    <property type="entry name" value="FAD/NAD-bd_sf"/>
</dbReference>
<proteinExistence type="predicted"/>
<evidence type="ECO:0000313" key="2">
    <source>
        <dbReference type="EMBL" id="MTD16641.1"/>
    </source>
</evidence>
<protein>
    <recommendedName>
        <fullName evidence="1">FAD-dependent urate hydroxylase HpyO/Asp monooxygenase CreE-like FAD/NAD(P)-binding domain-containing protein</fullName>
    </recommendedName>
</protein>
<accession>A0A7K1FR66</accession>